<evidence type="ECO:0000259" key="1">
    <source>
        <dbReference type="Pfam" id="PF07883"/>
    </source>
</evidence>
<dbReference type="Pfam" id="PF07883">
    <property type="entry name" value="Cupin_2"/>
    <property type="match status" value="1"/>
</dbReference>
<sequence>MTIHVITDETDGMYSVMCFEHPPNVGPALHMHPRGSESFHILDGQYQFLIGDKTIDAKKGDTITVPKGVSHKFNSGKDGGQFLVISPPGLENYFYELSQLLSNGIVEWNVESEIAGKYGQIFLESSNHWTSA</sequence>
<evidence type="ECO:0000313" key="2">
    <source>
        <dbReference type="EMBL" id="SHO45571.1"/>
    </source>
</evidence>
<dbReference type="InterPro" id="IPR053146">
    <property type="entry name" value="QDO-like"/>
</dbReference>
<evidence type="ECO:0000313" key="3">
    <source>
        <dbReference type="Proteomes" id="UP000232412"/>
    </source>
</evidence>
<dbReference type="InterPro" id="IPR011051">
    <property type="entry name" value="RmlC_Cupin_sf"/>
</dbReference>
<proteinExistence type="predicted"/>
<dbReference type="InterPro" id="IPR014710">
    <property type="entry name" value="RmlC-like_jellyroll"/>
</dbReference>
<dbReference type="Proteomes" id="UP000232412">
    <property type="component" value="Unassembled WGS sequence"/>
</dbReference>
<keyword evidence="3" id="KW-1185">Reference proteome</keyword>
<dbReference type="PANTHER" id="PTHR36440">
    <property type="entry name" value="PUTATIVE (AFU_ORTHOLOGUE AFUA_8G07350)-RELATED"/>
    <property type="match status" value="1"/>
</dbReference>
<dbReference type="InterPro" id="IPR013096">
    <property type="entry name" value="Cupin_2"/>
</dbReference>
<reference evidence="3" key="1">
    <citation type="submission" date="2016-12" db="EMBL/GenBank/DDBJ databases">
        <authorList>
            <person name="Herbold C."/>
        </authorList>
    </citation>
    <scope>NUCLEOTIDE SEQUENCE [LARGE SCALE GENOMIC DNA]</scope>
</reference>
<dbReference type="AlphaFoldDB" id="A0A2H1EH34"/>
<protein>
    <recommendedName>
        <fullName evidence="1">Cupin type-2 domain-containing protein</fullName>
    </recommendedName>
</protein>
<accession>A0A2H1EH34</accession>
<name>A0A2H1EH34_9ARCH</name>
<feature type="domain" description="Cupin type-2" evidence="1">
    <location>
        <begin position="22"/>
        <end position="85"/>
    </location>
</feature>
<dbReference type="SUPFAM" id="SSF51182">
    <property type="entry name" value="RmlC-like cupins"/>
    <property type="match status" value="1"/>
</dbReference>
<dbReference type="EMBL" id="FRFC01000003">
    <property type="protein sequence ID" value="SHO45571.1"/>
    <property type="molecule type" value="Genomic_DNA"/>
</dbReference>
<gene>
    <name evidence="2" type="ORF">NSIN_20702</name>
</gene>
<organism evidence="2 3">
    <name type="scientific">Nitrosotalea sinensis</name>
    <dbReference type="NCBI Taxonomy" id="1499975"/>
    <lineage>
        <taxon>Archaea</taxon>
        <taxon>Nitrososphaerota</taxon>
        <taxon>Nitrososphaeria</taxon>
        <taxon>Nitrosotaleales</taxon>
        <taxon>Nitrosotaleaceae</taxon>
        <taxon>Nitrosotalea</taxon>
    </lineage>
</organism>
<dbReference type="PANTHER" id="PTHR36440:SF1">
    <property type="entry name" value="PUTATIVE (AFU_ORTHOLOGUE AFUA_8G07350)-RELATED"/>
    <property type="match status" value="1"/>
</dbReference>
<dbReference type="Gene3D" id="2.60.120.10">
    <property type="entry name" value="Jelly Rolls"/>
    <property type="match status" value="1"/>
</dbReference>